<dbReference type="InterPro" id="IPR004154">
    <property type="entry name" value="Anticodon-bd"/>
</dbReference>
<feature type="domain" description="Aminoacyl-transfer RNA synthetases class-II family profile" evidence="9">
    <location>
        <begin position="1"/>
        <end position="228"/>
    </location>
</feature>
<dbReference type="NCBIfam" id="TIGR00408">
    <property type="entry name" value="proS_fam_I"/>
    <property type="match status" value="1"/>
</dbReference>
<evidence type="ECO:0000256" key="1">
    <source>
        <dbReference type="ARBA" id="ARBA00012831"/>
    </source>
</evidence>
<evidence type="ECO:0000256" key="6">
    <source>
        <dbReference type="ARBA" id="ARBA00023146"/>
    </source>
</evidence>
<keyword evidence="4" id="KW-0067">ATP-binding</keyword>
<evidence type="ECO:0000256" key="2">
    <source>
        <dbReference type="ARBA" id="ARBA00022598"/>
    </source>
</evidence>
<dbReference type="GO" id="GO:0004827">
    <property type="term" value="F:proline-tRNA ligase activity"/>
    <property type="evidence" value="ECO:0007669"/>
    <property type="project" value="UniProtKB-EC"/>
</dbReference>
<evidence type="ECO:0000256" key="7">
    <source>
        <dbReference type="ARBA" id="ARBA00029731"/>
    </source>
</evidence>
<comment type="catalytic activity">
    <reaction evidence="8">
        <text>tRNA(Pro) + L-proline + ATP = L-prolyl-tRNA(Pro) + AMP + diphosphate</text>
        <dbReference type="Rhea" id="RHEA:14305"/>
        <dbReference type="Rhea" id="RHEA-COMP:9700"/>
        <dbReference type="Rhea" id="RHEA-COMP:9702"/>
        <dbReference type="ChEBI" id="CHEBI:30616"/>
        <dbReference type="ChEBI" id="CHEBI:33019"/>
        <dbReference type="ChEBI" id="CHEBI:60039"/>
        <dbReference type="ChEBI" id="CHEBI:78442"/>
        <dbReference type="ChEBI" id="CHEBI:78532"/>
        <dbReference type="ChEBI" id="CHEBI:456215"/>
        <dbReference type="EC" id="6.1.1.15"/>
    </reaction>
</comment>
<dbReference type="InterPro" id="IPR017449">
    <property type="entry name" value="Pro-tRNA_synth_II"/>
</dbReference>
<dbReference type="PROSITE" id="PS50862">
    <property type="entry name" value="AA_TRNA_LIGASE_II"/>
    <property type="match status" value="1"/>
</dbReference>
<comment type="caution">
    <text evidence="10">The sequence shown here is derived from an EMBL/GenBank/DDBJ whole genome shotgun (WGS) entry which is preliminary data.</text>
</comment>
<keyword evidence="5" id="KW-0648">Protein biosynthesis</keyword>
<dbReference type="Pfam" id="PF00587">
    <property type="entry name" value="tRNA-synt_2b"/>
    <property type="match status" value="1"/>
</dbReference>
<feature type="non-terminal residue" evidence="10">
    <location>
        <position position="1"/>
    </location>
</feature>
<dbReference type="Gene3D" id="3.40.50.800">
    <property type="entry name" value="Anticodon-binding domain"/>
    <property type="match status" value="1"/>
</dbReference>
<dbReference type="SUPFAM" id="SSF52954">
    <property type="entry name" value="Class II aaRS ABD-related"/>
    <property type="match status" value="1"/>
</dbReference>
<dbReference type="EC" id="6.1.1.15" evidence="1"/>
<dbReference type="GO" id="GO:0005524">
    <property type="term" value="F:ATP binding"/>
    <property type="evidence" value="ECO:0007669"/>
    <property type="project" value="UniProtKB-KW"/>
</dbReference>
<dbReference type="Gene3D" id="3.30.930.10">
    <property type="entry name" value="Bira Bifunctional Protein, Domain 2"/>
    <property type="match status" value="1"/>
</dbReference>
<accession>A0A8S2ZX66</accession>
<dbReference type="GO" id="GO:0006433">
    <property type="term" value="P:prolyl-tRNA aminoacylation"/>
    <property type="evidence" value="ECO:0007669"/>
    <property type="project" value="InterPro"/>
</dbReference>
<dbReference type="EMBL" id="CAJOBJ010119329">
    <property type="protein sequence ID" value="CAF4668586.1"/>
    <property type="molecule type" value="Genomic_DNA"/>
</dbReference>
<evidence type="ECO:0000256" key="8">
    <source>
        <dbReference type="ARBA" id="ARBA00047671"/>
    </source>
</evidence>
<name>A0A8S2ZX66_9BILA</name>
<evidence type="ECO:0000313" key="11">
    <source>
        <dbReference type="Proteomes" id="UP000681720"/>
    </source>
</evidence>
<evidence type="ECO:0000256" key="5">
    <source>
        <dbReference type="ARBA" id="ARBA00022917"/>
    </source>
</evidence>
<dbReference type="InterPro" id="IPR002316">
    <property type="entry name" value="Pro-tRNA-ligase_IIa"/>
</dbReference>
<dbReference type="PRINTS" id="PR01046">
    <property type="entry name" value="TRNASYNTHPRO"/>
</dbReference>
<dbReference type="FunFam" id="3.40.50.800:FF:000005">
    <property type="entry name" value="bifunctional glutamate/proline--tRNA ligase"/>
    <property type="match status" value="1"/>
</dbReference>
<evidence type="ECO:0000259" key="9">
    <source>
        <dbReference type="PROSITE" id="PS50862"/>
    </source>
</evidence>
<dbReference type="InterPro" id="IPR045864">
    <property type="entry name" value="aa-tRNA-synth_II/BPL/LPL"/>
</dbReference>
<dbReference type="InterPro" id="IPR002314">
    <property type="entry name" value="aa-tRNA-synt_IIb"/>
</dbReference>
<proteinExistence type="predicted"/>
<dbReference type="InterPro" id="IPR004499">
    <property type="entry name" value="Pro-tRNA-ligase_IIa_arc-type"/>
</dbReference>
<dbReference type="Pfam" id="PF03129">
    <property type="entry name" value="HGTP_anticodon"/>
    <property type="match status" value="1"/>
</dbReference>
<dbReference type="GO" id="GO:0017101">
    <property type="term" value="C:aminoacyl-tRNA synthetase multienzyme complex"/>
    <property type="evidence" value="ECO:0007669"/>
    <property type="project" value="TreeGrafter"/>
</dbReference>
<evidence type="ECO:0000313" key="10">
    <source>
        <dbReference type="EMBL" id="CAF4668586.1"/>
    </source>
</evidence>
<organism evidence="10 11">
    <name type="scientific">Rotaria magnacalcarata</name>
    <dbReference type="NCBI Taxonomy" id="392030"/>
    <lineage>
        <taxon>Eukaryota</taxon>
        <taxon>Metazoa</taxon>
        <taxon>Spiralia</taxon>
        <taxon>Gnathifera</taxon>
        <taxon>Rotifera</taxon>
        <taxon>Eurotatoria</taxon>
        <taxon>Bdelloidea</taxon>
        <taxon>Philodinida</taxon>
        <taxon>Philodinidae</taxon>
        <taxon>Rotaria</taxon>
    </lineage>
</organism>
<dbReference type="CDD" id="cd00778">
    <property type="entry name" value="ProRS_core_arch_euk"/>
    <property type="match status" value="1"/>
</dbReference>
<gene>
    <name evidence="10" type="ORF">GIL414_LOCUS41787</name>
</gene>
<dbReference type="InterPro" id="IPR033721">
    <property type="entry name" value="ProRS_core_arch_euk"/>
</dbReference>
<dbReference type="InterPro" id="IPR036621">
    <property type="entry name" value="Anticodon-bd_dom_sf"/>
</dbReference>
<dbReference type="GO" id="GO:0005737">
    <property type="term" value="C:cytoplasm"/>
    <property type="evidence" value="ECO:0007669"/>
    <property type="project" value="InterPro"/>
</dbReference>
<dbReference type="PANTHER" id="PTHR43382:SF2">
    <property type="entry name" value="BIFUNCTIONAL GLUTAMATE_PROLINE--TRNA LIGASE"/>
    <property type="match status" value="1"/>
</dbReference>
<protein>
    <recommendedName>
        <fullName evidence="1">proline--tRNA ligase</fullName>
        <ecNumber evidence="1">6.1.1.15</ecNumber>
    </recommendedName>
    <alternativeName>
        <fullName evidence="7">Prolyl-tRNA synthetase</fullName>
    </alternativeName>
</protein>
<reference evidence="10" key="1">
    <citation type="submission" date="2021-02" db="EMBL/GenBank/DDBJ databases">
        <authorList>
            <person name="Nowell W R."/>
        </authorList>
    </citation>
    <scope>NUCLEOTIDE SEQUENCE</scope>
</reference>
<dbReference type="CDD" id="cd00862">
    <property type="entry name" value="ProRS_anticodon_zinc"/>
    <property type="match status" value="1"/>
</dbReference>
<keyword evidence="2" id="KW-0436">Ligase</keyword>
<sequence>ISELGVQNCYFPLFVSHAALHREQTHIADFSPEVAWVTKSGDSELAQPIAVRPTSETIMYPAYAKWIQSHRDLPLKLNQWNNVVRWEFKNPQPFLRTREFLWQEGHTAWATEKEAADEVYEILDLYARVYTDLLAIPVIKGRKTEKEKFAGADWTTTIEGYIAASGRGIQAATSHHLGQNFSKMFDITFEDPQTQTKQYVYQNSWGLTTRTIGVMTMIHGDNKGLVLPPRIAKYQFVIVPCGITASVSKEDEEGIINTCKEVETKLKKAGFRVYGDYRDNYTPGWKFNHWEVKGVPVRLEIGPNDKARSQLTVVLRHTGTKSTTPMENSEIKLREVLDQIHNDLYKKAKQELDSHTVVVKDWTGFLKGLDNSCIMLTPFCGEPACEDLIKKDSAR</sequence>
<evidence type="ECO:0000256" key="3">
    <source>
        <dbReference type="ARBA" id="ARBA00022741"/>
    </source>
</evidence>
<dbReference type="SUPFAM" id="SSF55681">
    <property type="entry name" value="Class II aaRS and biotin synthetases"/>
    <property type="match status" value="1"/>
</dbReference>
<dbReference type="Gene3D" id="3.30.110.30">
    <property type="entry name" value="C-terminal domain of ProRS"/>
    <property type="match status" value="1"/>
</dbReference>
<dbReference type="SUPFAM" id="SSF64586">
    <property type="entry name" value="C-terminal domain of ProRS"/>
    <property type="match status" value="1"/>
</dbReference>
<dbReference type="Proteomes" id="UP000681720">
    <property type="component" value="Unassembled WGS sequence"/>
</dbReference>
<dbReference type="InterPro" id="IPR006195">
    <property type="entry name" value="aa-tRNA-synth_II"/>
</dbReference>
<dbReference type="PANTHER" id="PTHR43382">
    <property type="entry name" value="PROLYL-TRNA SYNTHETASE"/>
    <property type="match status" value="1"/>
</dbReference>
<dbReference type="AlphaFoldDB" id="A0A8S2ZX66"/>
<keyword evidence="3" id="KW-0547">Nucleotide-binding</keyword>
<evidence type="ECO:0000256" key="4">
    <source>
        <dbReference type="ARBA" id="ARBA00022840"/>
    </source>
</evidence>
<keyword evidence="6" id="KW-0030">Aminoacyl-tRNA synthetase</keyword>